<evidence type="ECO:0000313" key="18">
    <source>
        <dbReference type="Proteomes" id="UP000668214"/>
    </source>
</evidence>
<dbReference type="Pfam" id="PF00520">
    <property type="entry name" value="Ion_trans"/>
    <property type="match status" value="1"/>
</dbReference>
<keyword evidence="18" id="KW-1185">Reference proteome</keyword>
<dbReference type="InterPro" id="IPR050599">
    <property type="entry name" value="VDCC_alpha-1_subunit"/>
</dbReference>
<keyword evidence="13" id="KW-0407">Ion channel</keyword>
<dbReference type="GO" id="GO:0005891">
    <property type="term" value="C:voltage-gated calcium channel complex"/>
    <property type="evidence" value="ECO:0007669"/>
    <property type="project" value="InterPro"/>
</dbReference>
<dbReference type="InterPro" id="IPR005821">
    <property type="entry name" value="Ion_trans_dom"/>
</dbReference>
<keyword evidence="9 15" id="KW-1133">Transmembrane helix</keyword>
<feature type="transmembrane region" description="Helical" evidence="15">
    <location>
        <begin position="410"/>
        <end position="428"/>
    </location>
</feature>
<dbReference type="GO" id="GO:0098703">
    <property type="term" value="P:calcium ion import across plasma membrane"/>
    <property type="evidence" value="ECO:0007669"/>
    <property type="project" value="TreeGrafter"/>
</dbReference>
<dbReference type="SUPFAM" id="SSF81324">
    <property type="entry name" value="Voltage-gated potassium channels"/>
    <property type="match status" value="1"/>
</dbReference>
<evidence type="ECO:0000256" key="3">
    <source>
        <dbReference type="ARBA" id="ARBA00022568"/>
    </source>
</evidence>
<comment type="caution">
    <text evidence="17">The sequence shown here is derived from an EMBL/GenBank/DDBJ whole genome shotgun (WGS) entry which is preliminary data.</text>
</comment>
<feature type="compositionally biased region" description="Basic and acidic residues" evidence="14">
    <location>
        <begin position="48"/>
        <end position="57"/>
    </location>
</feature>
<accession>A0A836F3Z2</accession>
<evidence type="ECO:0000256" key="13">
    <source>
        <dbReference type="ARBA" id="ARBA00023303"/>
    </source>
</evidence>
<protein>
    <submittedName>
        <fullName evidence="17">CAC1G protein</fullName>
    </submittedName>
</protein>
<keyword evidence="5 15" id="KW-0812">Transmembrane</keyword>
<evidence type="ECO:0000313" key="17">
    <source>
        <dbReference type="EMBL" id="KAG5311874.1"/>
    </source>
</evidence>
<name>A0A836F3Z2_9HYME</name>
<feature type="transmembrane region" description="Helical" evidence="15">
    <location>
        <begin position="279"/>
        <end position="298"/>
    </location>
</feature>
<feature type="non-terminal residue" evidence="17">
    <location>
        <position position="717"/>
    </location>
</feature>
<feature type="compositionally biased region" description="Acidic residues" evidence="14">
    <location>
        <begin position="31"/>
        <end position="47"/>
    </location>
</feature>
<evidence type="ECO:0000256" key="15">
    <source>
        <dbReference type="SAM" id="Phobius"/>
    </source>
</evidence>
<feature type="domain" description="Ion transport" evidence="16">
    <location>
        <begin position="146"/>
        <end position="480"/>
    </location>
</feature>
<keyword evidence="10" id="KW-0406">Ion transport</keyword>
<dbReference type="Gene3D" id="1.20.120.350">
    <property type="entry name" value="Voltage-gated potassium channels. Chain C"/>
    <property type="match status" value="1"/>
</dbReference>
<dbReference type="PANTHER" id="PTHR45628">
    <property type="entry name" value="VOLTAGE-DEPENDENT CALCIUM CHANNEL TYPE A SUBUNIT ALPHA-1"/>
    <property type="match status" value="1"/>
</dbReference>
<keyword evidence="2" id="KW-0813">Transport</keyword>
<evidence type="ECO:0000256" key="2">
    <source>
        <dbReference type="ARBA" id="ARBA00022448"/>
    </source>
</evidence>
<comment type="subcellular location">
    <subcellularLocation>
        <location evidence="1">Membrane</location>
        <topology evidence="1">Multi-pass membrane protein</topology>
    </subcellularLocation>
</comment>
<feature type="transmembrane region" description="Helical" evidence="15">
    <location>
        <begin position="188"/>
        <end position="207"/>
    </location>
</feature>
<keyword evidence="4" id="KW-0107">Calcium channel</keyword>
<dbReference type="InterPro" id="IPR027359">
    <property type="entry name" value="Volt_channel_dom_sf"/>
</dbReference>
<dbReference type="PANTHER" id="PTHR45628:SF22">
    <property type="entry name" value="VOLTAGE-DEPENDENT T-TYPE CALCIUM CHANNEL SUBUNIT ALPHA"/>
    <property type="match status" value="1"/>
</dbReference>
<dbReference type="EMBL" id="JAANIA010002593">
    <property type="protein sequence ID" value="KAG5311874.1"/>
    <property type="molecule type" value="Genomic_DNA"/>
</dbReference>
<evidence type="ECO:0000256" key="14">
    <source>
        <dbReference type="SAM" id="MobiDB-lite"/>
    </source>
</evidence>
<dbReference type="AlphaFoldDB" id="A0A836F3Z2"/>
<evidence type="ECO:0000256" key="1">
    <source>
        <dbReference type="ARBA" id="ARBA00004141"/>
    </source>
</evidence>
<reference evidence="17" key="1">
    <citation type="submission" date="2020-02" db="EMBL/GenBank/DDBJ databases">
        <title>Relaxed selection underlies rapid genomic changes in the transitions from sociality to social parasitism in ants.</title>
        <authorList>
            <person name="Bi X."/>
        </authorList>
    </citation>
    <scope>NUCLEOTIDE SEQUENCE</scope>
    <source>
        <strain evidence="17">BGI-DK2014c</strain>
        <tissue evidence="17">Whole body</tissue>
    </source>
</reference>
<proteinExistence type="predicted"/>
<keyword evidence="11 15" id="KW-0472">Membrane</keyword>
<keyword evidence="12" id="KW-0325">Glycoprotein</keyword>
<dbReference type="FunFam" id="1.20.120.350:FF:000012">
    <property type="entry name" value="Voltage-dependent T-type calcium channel subunit alpha"/>
    <property type="match status" value="1"/>
</dbReference>
<evidence type="ECO:0000256" key="4">
    <source>
        <dbReference type="ARBA" id="ARBA00022673"/>
    </source>
</evidence>
<feature type="region of interest" description="Disordered" evidence="14">
    <location>
        <begin position="1"/>
        <end position="103"/>
    </location>
</feature>
<evidence type="ECO:0000256" key="7">
    <source>
        <dbReference type="ARBA" id="ARBA00022837"/>
    </source>
</evidence>
<evidence type="ECO:0000259" key="16">
    <source>
        <dbReference type="Pfam" id="PF00520"/>
    </source>
</evidence>
<sequence length="717" mass="80974">MSLHYPQGYRYRSASKAVSGTGVGEQGSDSDVAELSDLEDDEDEDEARESADKRAIEGEDEDEDENGENDVDDEDDDDDDDDDDEDDDDEDEEEEGEGLPYPGFIPIALRYLDQTTRPRNWCLALITNPYPFGTSRLGMVNSALLTWFERVSMMVILLNCITLGMYQPCVDDQCVTNRCKILQMFDDIIFAFFSLEMTIKMIAMGIWGKGTYLADSWNRLDYFIVMAGALEYCLNVENMNLSAIRTIRVLRPLRAINRIPSMRILVMLLLDTLPMLGNVLLLCFFVFFIFGIVGVQLWEGILRQRCFLKALPNIKYPELPSDEYSVRSRIYDLEKYFEYQGQDYICSRPDDSGMHSCSNLPPLKLGNLVCNSTAVPNSNVTFINNDTCVNWNYYYTECKGQGNNPFQGTISFDNIGLAWVAIFLVISLEGWTDIMYYVQDAHSFWDWIYFVLLIVIGSFFMINLCLVVIATQFSETKKREMERMRLERARYHSTSTLASSTNTSEPTTCYAEIVKYIAHLWRRGKRRLMKRYRLWLYRRQQKREQNLLKKQQSQTSRSNTTAVGPNRVPGDRRLHHGRCPRLLAALEYAEQQQQQQQLATNGNGGSVADFATITSPTQSAMAIAAPTVPTVGNSVGGSGNLGTAPRASPELSEAEASANVCHRLSIHRTSSVSCNGSDNAVVGNVAEASTDIVDLHARTRHEIFSLNIGAAQLKFGK</sequence>
<feature type="region of interest" description="Disordered" evidence="14">
    <location>
        <begin position="546"/>
        <end position="575"/>
    </location>
</feature>
<keyword evidence="7" id="KW-0106">Calcium</keyword>
<dbReference type="PRINTS" id="PR01629">
    <property type="entry name" value="TVDCCALPHA1"/>
</dbReference>
<evidence type="ECO:0000256" key="6">
    <source>
        <dbReference type="ARBA" id="ARBA00022737"/>
    </source>
</evidence>
<organism evidence="17 18">
    <name type="scientific">Pseudoatta argentina</name>
    <dbReference type="NCBI Taxonomy" id="621737"/>
    <lineage>
        <taxon>Eukaryota</taxon>
        <taxon>Metazoa</taxon>
        <taxon>Ecdysozoa</taxon>
        <taxon>Arthropoda</taxon>
        <taxon>Hexapoda</taxon>
        <taxon>Insecta</taxon>
        <taxon>Pterygota</taxon>
        <taxon>Neoptera</taxon>
        <taxon>Endopterygota</taxon>
        <taxon>Hymenoptera</taxon>
        <taxon>Apocrita</taxon>
        <taxon>Aculeata</taxon>
        <taxon>Formicoidea</taxon>
        <taxon>Formicidae</taxon>
        <taxon>Myrmicinae</taxon>
        <taxon>Pseudoatta</taxon>
    </lineage>
</organism>
<dbReference type="Gene3D" id="1.10.287.70">
    <property type="match status" value="1"/>
</dbReference>
<dbReference type="InterPro" id="IPR005445">
    <property type="entry name" value="VDCC_T_a1"/>
</dbReference>
<keyword evidence="8" id="KW-0851">Voltage-gated channel</keyword>
<feature type="non-terminal residue" evidence="17">
    <location>
        <position position="1"/>
    </location>
</feature>
<evidence type="ECO:0000256" key="5">
    <source>
        <dbReference type="ARBA" id="ARBA00022692"/>
    </source>
</evidence>
<keyword evidence="3" id="KW-0109">Calcium transport</keyword>
<dbReference type="GO" id="GO:0008331">
    <property type="term" value="F:high voltage-gated calcium channel activity"/>
    <property type="evidence" value="ECO:0007669"/>
    <property type="project" value="TreeGrafter"/>
</dbReference>
<keyword evidence="6" id="KW-0677">Repeat</keyword>
<evidence type="ECO:0000256" key="8">
    <source>
        <dbReference type="ARBA" id="ARBA00022882"/>
    </source>
</evidence>
<feature type="compositionally biased region" description="Polar residues" evidence="14">
    <location>
        <begin position="548"/>
        <end position="563"/>
    </location>
</feature>
<evidence type="ECO:0000256" key="9">
    <source>
        <dbReference type="ARBA" id="ARBA00022989"/>
    </source>
</evidence>
<feature type="compositionally biased region" description="Acidic residues" evidence="14">
    <location>
        <begin position="58"/>
        <end position="97"/>
    </location>
</feature>
<feature type="transmembrane region" description="Helical" evidence="15">
    <location>
        <begin position="448"/>
        <end position="473"/>
    </location>
</feature>
<evidence type="ECO:0000256" key="12">
    <source>
        <dbReference type="ARBA" id="ARBA00023180"/>
    </source>
</evidence>
<evidence type="ECO:0000256" key="10">
    <source>
        <dbReference type="ARBA" id="ARBA00023065"/>
    </source>
</evidence>
<dbReference type="Proteomes" id="UP000668214">
    <property type="component" value="Unassembled WGS sequence"/>
</dbReference>
<evidence type="ECO:0000256" key="11">
    <source>
        <dbReference type="ARBA" id="ARBA00023136"/>
    </source>
</evidence>
<gene>
    <name evidence="17" type="primary">Cacna1g_1</name>
    <name evidence="17" type="ORF">G6Z78_0002779</name>
</gene>